<dbReference type="InterPro" id="IPR045864">
    <property type="entry name" value="aa-tRNA-synth_II/BPL/LPL"/>
</dbReference>
<dbReference type="SUPFAM" id="SSF55681">
    <property type="entry name" value="Class II aaRS and biotin synthetases"/>
    <property type="match status" value="1"/>
</dbReference>
<gene>
    <name evidence="4" type="ORF">METZ01_LOCUS199030</name>
</gene>
<evidence type="ECO:0000313" key="4">
    <source>
        <dbReference type="EMBL" id="SVB46176.1"/>
    </source>
</evidence>
<dbReference type="PANTHER" id="PTHR12835:SF5">
    <property type="entry name" value="BIOTIN--PROTEIN LIGASE"/>
    <property type="match status" value="1"/>
</dbReference>
<evidence type="ECO:0000259" key="3">
    <source>
        <dbReference type="PROSITE" id="PS51733"/>
    </source>
</evidence>
<protein>
    <recommendedName>
        <fullName evidence="3">BPL/LPL catalytic domain-containing protein</fullName>
    </recommendedName>
</protein>
<dbReference type="InterPro" id="IPR004408">
    <property type="entry name" value="Biotin_CoA_COase_ligase"/>
</dbReference>
<dbReference type="Pfam" id="PF03099">
    <property type="entry name" value="BPL_LplA_LipB"/>
    <property type="match status" value="1"/>
</dbReference>
<sequence length="255" mass="27316">MQFTEPQWYTRVTSTNTVLLERIDAQERLPDGFVIATTEQTAGRGRGTRHWHAEAGRDLCCSILCRTEAPARQLASLAIATALGIADTLDEVGVAAQTKWPNDVLVDGAKIAGILCELRPGVAVVGIGLNVSMSAGEAARIDQRATSILIETGSVTAPQDVLPVLLKSLSPRLETWARAGFEGLQLDWAKRCIGLGRQIVIDDGEVSRRGILAGFGDAGQLLLQPLETDDEAAPQPSEIWSGHLRLTGSDNNTAR</sequence>
<proteinExistence type="predicted"/>
<keyword evidence="1" id="KW-0436">Ligase</keyword>
<name>A0A382E5V2_9ZZZZ</name>
<dbReference type="AlphaFoldDB" id="A0A382E5V2"/>
<dbReference type="InterPro" id="IPR004143">
    <property type="entry name" value="BPL_LPL_catalytic"/>
</dbReference>
<dbReference type="Gene3D" id="3.30.930.10">
    <property type="entry name" value="Bira Bifunctional Protein, Domain 2"/>
    <property type="match status" value="1"/>
</dbReference>
<feature type="domain" description="BPL/LPL catalytic" evidence="3">
    <location>
        <begin position="2"/>
        <end position="177"/>
    </location>
</feature>
<dbReference type="NCBIfam" id="TIGR00121">
    <property type="entry name" value="birA_ligase"/>
    <property type="match status" value="1"/>
</dbReference>
<dbReference type="PROSITE" id="PS51733">
    <property type="entry name" value="BPL_LPL_CATALYTIC"/>
    <property type="match status" value="1"/>
</dbReference>
<accession>A0A382E5V2</accession>
<dbReference type="GO" id="GO:0004077">
    <property type="term" value="F:biotin--[biotin carboxyl-carrier protein] ligase activity"/>
    <property type="evidence" value="ECO:0007669"/>
    <property type="project" value="InterPro"/>
</dbReference>
<evidence type="ECO:0000256" key="1">
    <source>
        <dbReference type="ARBA" id="ARBA00022598"/>
    </source>
</evidence>
<dbReference type="CDD" id="cd16442">
    <property type="entry name" value="BPL"/>
    <property type="match status" value="1"/>
</dbReference>
<feature type="region of interest" description="Disordered" evidence="2">
    <location>
        <begin position="232"/>
        <end position="255"/>
    </location>
</feature>
<evidence type="ECO:0000256" key="2">
    <source>
        <dbReference type="SAM" id="MobiDB-lite"/>
    </source>
</evidence>
<dbReference type="PANTHER" id="PTHR12835">
    <property type="entry name" value="BIOTIN PROTEIN LIGASE"/>
    <property type="match status" value="1"/>
</dbReference>
<reference evidence="4" key="1">
    <citation type="submission" date="2018-05" db="EMBL/GenBank/DDBJ databases">
        <authorList>
            <person name="Lanie J.A."/>
            <person name="Ng W.-L."/>
            <person name="Kazmierczak K.M."/>
            <person name="Andrzejewski T.M."/>
            <person name="Davidsen T.M."/>
            <person name="Wayne K.J."/>
            <person name="Tettelin H."/>
            <person name="Glass J.I."/>
            <person name="Rusch D."/>
            <person name="Podicherti R."/>
            <person name="Tsui H.-C.T."/>
            <person name="Winkler M.E."/>
        </authorList>
    </citation>
    <scope>NUCLEOTIDE SEQUENCE</scope>
</reference>
<dbReference type="GO" id="GO:0005737">
    <property type="term" value="C:cytoplasm"/>
    <property type="evidence" value="ECO:0007669"/>
    <property type="project" value="TreeGrafter"/>
</dbReference>
<organism evidence="4">
    <name type="scientific">marine metagenome</name>
    <dbReference type="NCBI Taxonomy" id="408172"/>
    <lineage>
        <taxon>unclassified sequences</taxon>
        <taxon>metagenomes</taxon>
        <taxon>ecological metagenomes</taxon>
    </lineage>
</organism>
<dbReference type="EMBL" id="UINC01042909">
    <property type="protein sequence ID" value="SVB46176.1"/>
    <property type="molecule type" value="Genomic_DNA"/>
</dbReference>